<dbReference type="AlphaFoldDB" id="A0A2H0RIJ5"/>
<reference evidence="1 2" key="1">
    <citation type="submission" date="2017-09" db="EMBL/GenBank/DDBJ databases">
        <title>Depth-based differentiation of microbial function through sediment-hosted aquifers and enrichment of novel symbionts in the deep terrestrial subsurface.</title>
        <authorList>
            <person name="Probst A.J."/>
            <person name="Ladd B."/>
            <person name="Jarett J.K."/>
            <person name="Geller-Mcgrath D.E."/>
            <person name="Sieber C.M."/>
            <person name="Emerson J.B."/>
            <person name="Anantharaman K."/>
            <person name="Thomas B.C."/>
            <person name="Malmstrom R."/>
            <person name="Stieglmeier M."/>
            <person name="Klingl A."/>
            <person name="Woyke T."/>
            <person name="Ryan C.M."/>
            <person name="Banfield J.F."/>
        </authorList>
    </citation>
    <scope>NUCLEOTIDE SEQUENCE [LARGE SCALE GENOMIC DNA]</scope>
    <source>
        <strain evidence="1">CG10_big_fil_rev_8_21_14_0_10_45_14</strain>
    </source>
</reference>
<evidence type="ECO:0000313" key="1">
    <source>
        <dbReference type="EMBL" id="PIR46308.1"/>
    </source>
</evidence>
<proteinExistence type="predicted"/>
<dbReference type="EMBL" id="PCYL01000047">
    <property type="protein sequence ID" value="PIR46308.1"/>
    <property type="molecule type" value="Genomic_DNA"/>
</dbReference>
<evidence type="ECO:0000313" key="2">
    <source>
        <dbReference type="Proteomes" id="UP000230833"/>
    </source>
</evidence>
<dbReference type="Proteomes" id="UP000230833">
    <property type="component" value="Unassembled WGS sequence"/>
</dbReference>
<accession>A0A2H0RIJ5</accession>
<name>A0A2H0RIJ5_9BACT</name>
<protein>
    <submittedName>
        <fullName evidence="1">Uncharacterized protein</fullName>
    </submittedName>
</protein>
<gene>
    <name evidence="1" type="ORF">COV07_04395</name>
</gene>
<sequence>MKEEPTKPNLRIIKGNLDNFILNERRSHEIAVKRIVLRALAMFSHLNIRFSDENEEDVERVTLLTEYLGNNSEYFLKGRDLPLIGFHLATKLMPIVRNITRTIGCHDNESKYPLSGETFRLADKSLLLDSFSILRKNYFILTEKEPEMIADLHLSLLRELKMSVNEYLVSTRVKIPAIWRMQGVDEEFILARQKNEALGIKEIETSIFKLGKQKMDLSVRQGQLYTKSLDLRIANRSKIDEVEKSLQEKRREIQILQVCTPQNFARSFLPIAQRLSPDAILYDMIGHSDSVRKIIGTS</sequence>
<comment type="caution">
    <text evidence="1">The sequence shown here is derived from an EMBL/GenBank/DDBJ whole genome shotgun (WGS) entry which is preliminary data.</text>
</comment>
<organism evidence="1 2">
    <name type="scientific">Candidatus Vogelbacteria bacterium CG10_big_fil_rev_8_21_14_0_10_45_14</name>
    <dbReference type="NCBI Taxonomy" id="1975042"/>
    <lineage>
        <taxon>Bacteria</taxon>
        <taxon>Candidatus Vogeliibacteriota</taxon>
    </lineage>
</organism>